<reference evidence="2 4" key="2">
    <citation type="journal article" date="2023" name="Sci. Data">
        <title>Genome assembly of the Korean intertidal mud-creeper Batillaria attramentaria.</title>
        <authorList>
            <person name="Patra A.K."/>
            <person name="Ho P.T."/>
            <person name="Jun S."/>
            <person name="Lee S.J."/>
            <person name="Kim Y."/>
            <person name="Won Y.J."/>
        </authorList>
    </citation>
    <scope>NUCLEOTIDE SEQUENCE [LARGE SCALE GENOMIC DNA]</scope>
    <source>
        <strain evidence="2">Wonlab-2016</strain>
    </source>
</reference>
<dbReference type="AlphaFoldDB" id="A0ABD0KD29"/>
<sequence length="103" mass="11549">MSGWQTFEVAKMADFGTYFEHCAGPIADEASGTKNLGHHKMMVFPVEIRARDTVGYRYLIYFLADMGFESLIALTSGDGRRPSNQNRSGIDWRLRDRGGGLMP</sequence>
<feature type="region of interest" description="Disordered" evidence="1">
    <location>
        <begin position="76"/>
        <end position="103"/>
    </location>
</feature>
<reference evidence="2" key="1">
    <citation type="submission" date="2020-09" db="EMBL/GenBank/DDBJ databases">
        <authorList>
            <person name="Won Y."/>
        </authorList>
    </citation>
    <scope>NUCLEOTIDE SEQUENCE</scope>
    <source>
        <strain evidence="2">Wonlab-2016</strain>
        <tissue evidence="2">Foot muscle</tissue>
    </source>
</reference>
<evidence type="ECO:0000313" key="4">
    <source>
        <dbReference type="Proteomes" id="UP001519460"/>
    </source>
</evidence>
<gene>
    <name evidence="3" type="ORF">BaRGS_00020113</name>
    <name evidence="2" type="ORF">BaRGS_00023725</name>
</gene>
<protein>
    <submittedName>
        <fullName evidence="2">Uncharacterized protein</fullName>
    </submittedName>
</protein>
<organism evidence="2 4">
    <name type="scientific">Batillaria attramentaria</name>
    <dbReference type="NCBI Taxonomy" id="370345"/>
    <lineage>
        <taxon>Eukaryota</taxon>
        <taxon>Metazoa</taxon>
        <taxon>Spiralia</taxon>
        <taxon>Lophotrochozoa</taxon>
        <taxon>Mollusca</taxon>
        <taxon>Gastropoda</taxon>
        <taxon>Caenogastropoda</taxon>
        <taxon>Sorbeoconcha</taxon>
        <taxon>Cerithioidea</taxon>
        <taxon>Batillariidae</taxon>
        <taxon>Batillaria</taxon>
    </lineage>
</organism>
<keyword evidence="4" id="KW-1185">Reference proteome</keyword>
<reference evidence="2" key="3">
    <citation type="submission" date="2023-01" db="EMBL/GenBank/DDBJ databases">
        <authorList>
            <person name="Patra A."/>
        </authorList>
    </citation>
    <scope>NUCLEOTIDE SEQUENCE</scope>
    <source>
        <strain evidence="2">Wonlab-2016</strain>
        <tissue evidence="2">Foot muscle</tissue>
    </source>
</reference>
<evidence type="ECO:0000256" key="1">
    <source>
        <dbReference type="SAM" id="MobiDB-lite"/>
    </source>
</evidence>
<dbReference type="EMBL" id="JACVVK020000148">
    <property type="protein sequence ID" value="KAK7488660.1"/>
    <property type="molecule type" value="Genomic_DNA"/>
</dbReference>
<feature type="compositionally biased region" description="Basic and acidic residues" evidence="1">
    <location>
        <begin position="90"/>
        <end position="103"/>
    </location>
</feature>
<comment type="caution">
    <text evidence="2">The sequence shown here is derived from an EMBL/GenBank/DDBJ whole genome shotgun (WGS) entry which is preliminary data.</text>
</comment>
<evidence type="ECO:0000313" key="3">
    <source>
        <dbReference type="EMBL" id="KAK7488660.1"/>
    </source>
</evidence>
<dbReference type="EMBL" id="JACVVK020000201">
    <property type="protein sequence ID" value="KAK7484947.1"/>
    <property type="molecule type" value="Genomic_DNA"/>
</dbReference>
<dbReference type="Proteomes" id="UP001519460">
    <property type="component" value="Unassembled WGS sequence"/>
</dbReference>
<accession>A0ABD0KD29</accession>
<name>A0ABD0KD29_9CAEN</name>
<proteinExistence type="predicted"/>
<evidence type="ECO:0000313" key="2">
    <source>
        <dbReference type="EMBL" id="KAK7484947.1"/>
    </source>
</evidence>